<keyword evidence="2 4" id="KW-0808">Transferase</keyword>
<dbReference type="PANTHER" id="PTHR12526">
    <property type="entry name" value="GLYCOSYLTRANSFERASE"/>
    <property type="match status" value="1"/>
</dbReference>
<name>A0A7K1KMZ8_9BACT</name>
<comment type="caution">
    <text evidence="4">The sequence shown here is derived from an EMBL/GenBank/DDBJ whole genome shotgun (WGS) entry which is preliminary data.</text>
</comment>
<evidence type="ECO:0000313" key="4">
    <source>
        <dbReference type="EMBL" id="MUM77407.1"/>
    </source>
</evidence>
<dbReference type="GO" id="GO:0016757">
    <property type="term" value="F:glycosyltransferase activity"/>
    <property type="evidence" value="ECO:0007669"/>
    <property type="project" value="UniProtKB-KW"/>
</dbReference>
<feature type="domain" description="Glycosyltransferase subfamily 4-like N-terminal" evidence="3">
    <location>
        <begin position="39"/>
        <end position="138"/>
    </location>
</feature>
<evidence type="ECO:0000259" key="3">
    <source>
        <dbReference type="Pfam" id="PF13439"/>
    </source>
</evidence>
<dbReference type="AlphaFoldDB" id="A0A7K1KMZ8"/>
<dbReference type="Proteomes" id="UP000461162">
    <property type="component" value="Unassembled WGS sequence"/>
</dbReference>
<accession>A0A7K1KMZ8</accession>
<dbReference type="SUPFAM" id="SSF53756">
    <property type="entry name" value="UDP-Glycosyltransferase/glycogen phosphorylase"/>
    <property type="match status" value="1"/>
</dbReference>
<proteinExistence type="predicted"/>
<dbReference type="CDD" id="cd03801">
    <property type="entry name" value="GT4_PimA-like"/>
    <property type="match status" value="1"/>
</dbReference>
<dbReference type="Pfam" id="PF13692">
    <property type="entry name" value="Glyco_trans_1_4"/>
    <property type="match status" value="1"/>
</dbReference>
<dbReference type="Gene3D" id="3.40.50.2000">
    <property type="entry name" value="Glycogen Phosphorylase B"/>
    <property type="match status" value="2"/>
</dbReference>
<dbReference type="PANTHER" id="PTHR12526:SF510">
    <property type="entry name" value="D-INOSITOL 3-PHOSPHATE GLYCOSYLTRANSFERASE"/>
    <property type="match status" value="1"/>
</dbReference>
<sequence length="352" mass="37929">MVNNIAALSGLGVRTYTVLSPDSAIIPALSGLDVEIIPFGRFRDYLHAGAFLKRLVADKNIDVVHTFHNRAYKMGVLARLMGARCRLYINRGVISRPNAVFFLWTALADGVIANSMHCAGILRAHGVMQRRLNVVYNAYTGPDIPADPSSEDEKGGTVRFVYAGNVARIKGFDVFLRAASALCQGGEGDRFEFVGVGVGPLELERFPEQVSPAVRERLRLTGTIPHQQVLAELCQGDVLVLTSRMESLPNALIEGFGQGLPAICTSVGGIPEVVRDGFNGCLCPSEDADCLADKMRLLAADPSLRTAMGKAGRAVVRTLMTLEAKGAALMRVYAGERVYGPLTLDEVPLNKS</sequence>
<dbReference type="EMBL" id="WODC01000004">
    <property type="protein sequence ID" value="MUM77407.1"/>
    <property type="molecule type" value="Genomic_DNA"/>
</dbReference>
<keyword evidence="5" id="KW-1185">Reference proteome</keyword>
<organism evidence="4 5">
    <name type="scientific">Pseudodesulfovibrio alkaliphilus</name>
    <dbReference type="NCBI Taxonomy" id="2661613"/>
    <lineage>
        <taxon>Bacteria</taxon>
        <taxon>Pseudomonadati</taxon>
        <taxon>Thermodesulfobacteriota</taxon>
        <taxon>Desulfovibrionia</taxon>
        <taxon>Desulfovibrionales</taxon>
        <taxon>Desulfovibrionaceae</taxon>
    </lineage>
</organism>
<keyword evidence="1" id="KW-0328">Glycosyltransferase</keyword>
<gene>
    <name evidence="4" type="ORF">GKC30_07175</name>
</gene>
<evidence type="ECO:0000256" key="2">
    <source>
        <dbReference type="ARBA" id="ARBA00022679"/>
    </source>
</evidence>
<dbReference type="InterPro" id="IPR028098">
    <property type="entry name" value="Glyco_trans_4-like_N"/>
</dbReference>
<evidence type="ECO:0000313" key="5">
    <source>
        <dbReference type="Proteomes" id="UP000461162"/>
    </source>
</evidence>
<protein>
    <submittedName>
        <fullName evidence="4">Glycosyltransferase</fullName>
    </submittedName>
</protein>
<evidence type="ECO:0000256" key="1">
    <source>
        <dbReference type="ARBA" id="ARBA00022676"/>
    </source>
</evidence>
<reference evidence="4 5" key="1">
    <citation type="submission" date="2019-11" db="EMBL/GenBank/DDBJ databases">
        <title>Pseudodesulfovibrio alkaliphilus, sp. nov., an alkaliphilic sulfate-reducing bacteria from mud volcano of Taman peninsula, Russia.</title>
        <authorList>
            <person name="Frolova A."/>
            <person name="Merkel A.Y."/>
            <person name="Slobodkin A.I."/>
        </authorList>
    </citation>
    <scope>NUCLEOTIDE SEQUENCE [LARGE SCALE GENOMIC DNA]</scope>
    <source>
        <strain evidence="4 5">F-1</strain>
    </source>
</reference>
<dbReference type="Pfam" id="PF13439">
    <property type="entry name" value="Glyco_transf_4"/>
    <property type="match status" value="1"/>
</dbReference>